<feature type="region of interest" description="Disordered" evidence="1">
    <location>
        <begin position="245"/>
        <end position="309"/>
    </location>
</feature>
<gene>
    <name evidence="2" type="ORF">H257_18489</name>
</gene>
<evidence type="ECO:0000313" key="2">
    <source>
        <dbReference type="EMBL" id="ETV64661.1"/>
    </source>
</evidence>
<proteinExistence type="predicted"/>
<sequence>MAGVKRVRVEFVDDAAAEMMVEWGFSRVVVPIDKSMKHVSDLLHGIVRRFGLSNGGYDLMLGDYAILPSDKLELVLQPEDNLTFRKAAAAPSKLVTAKREKQRRVKVPRVKLPVVSAKAKAKTIDDHPESVQTKRAAVAPKAKAASNKERIATRVLASEPIPPKNRPAETTTGRERKKKRARHVDVVRASPSEPIAPTAIVPPKETSFKAAEPRRGHLRFDPVGTANTTTTCTTTPVELARSVPVVRGTADRRTIPHDLQKYGPRQSTKRQNGGPPLPPPIAVEPSKPSPPEPIKSVPAISNEVSEPRPPKLVLHADSSNEVWKRKYTVIASVNRKHDVDPTNNDMINMERFPEGDISTVGENDVIVFKTVTLCEVHFEPRVSEWKVGRVTGRSTDPHVVSVQLCRHFDAANEATWLDCEYDVTAFNVADFFQVRQVKTANPNIVVAVPAETPSMEDPNSVDETHDLLEALRRRKEEILMSSASA</sequence>
<feature type="region of interest" description="Disordered" evidence="1">
    <location>
        <begin position="118"/>
        <end position="186"/>
    </location>
</feature>
<dbReference type="EMBL" id="KI913282">
    <property type="protein sequence ID" value="ETV64661.1"/>
    <property type="molecule type" value="Genomic_DNA"/>
</dbReference>
<dbReference type="GeneID" id="20820485"/>
<feature type="compositionally biased region" description="Basic and acidic residues" evidence="1">
    <location>
        <begin position="249"/>
        <end position="260"/>
    </location>
</feature>
<accession>W4FCW3</accession>
<reference evidence="2" key="1">
    <citation type="submission" date="2013-12" db="EMBL/GenBank/DDBJ databases">
        <title>The Genome Sequence of Aphanomyces astaci APO3.</title>
        <authorList>
            <consortium name="The Broad Institute Genomics Platform"/>
            <person name="Russ C."/>
            <person name="Tyler B."/>
            <person name="van West P."/>
            <person name="Dieguez-Uribeondo J."/>
            <person name="Young S.K."/>
            <person name="Zeng Q."/>
            <person name="Gargeya S."/>
            <person name="Fitzgerald M."/>
            <person name="Abouelleil A."/>
            <person name="Alvarado L."/>
            <person name="Chapman S.B."/>
            <person name="Gainer-Dewar J."/>
            <person name="Goldberg J."/>
            <person name="Griggs A."/>
            <person name="Gujja S."/>
            <person name="Hansen M."/>
            <person name="Howarth C."/>
            <person name="Imamovic A."/>
            <person name="Ireland A."/>
            <person name="Larimer J."/>
            <person name="McCowan C."/>
            <person name="Murphy C."/>
            <person name="Pearson M."/>
            <person name="Poon T.W."/>
            <person name="Priest M."/>
            <person name="Roberts A."/>
            <person name="Saif S."/>
            <person name="Shea T."/>
            <person name="Sykes S."/>
            <person name="Wortman J."/>
            <person name="Nusbaum C."/>
            <person name="Birren B."/>
        </authorList>
    </citation>
    <scope>NUCLEOTIDE SEQUENCE [LARGE SCALE GENOMIC DNA]</scope>
    <source>
        <strain evidence="2">APO3</strain>
    </source>
</reference>
<protein>
    <recommendedName>
        <fullName evidence="3">Coilin</fullName>
    </recommendedName>
</protein>
<name>W4FCW3_APHAT</name>
<dbReference type="VEuPathDB" id="FungiDB:H257_18489"/>
<dbReference type="STRING" id="112090.W4FCW3"/>
<feature type="compositionally biased region" description="Low complexity" evidence="1">
    <location>
        <begin position="134"/>
        <end position="145"/>
    </location>
</feature>
<dbReference type="AlphaFoldDB" id="W4FCW3"/>
<feature type="compositionally biased region" description="Pro residues" evidence="1">
    <location>
        <begin position="275"/>
        <end position="293"/>
    </location>
</feature>
<dbReference type="OrthoDB" id="74813at2759"/>
<evidence type="ECO:0000256" key="1">
    <source>
        <dbReference type="SAM" id="MobiDB-lite"/>
    </source>
</evidence>
<organism evidence="2">
    <name type="scientific">Aphanomyces astaci</name>
    <name type="common">Crayfish plague agent</name>
    <dbReference type="NCBI Taxonomy" id="112090"/>
    <lineage>
        <taxon>Eukaryota</taxon>
        <taxon>Sar</taxon>
        <taxon>Stramenopiles</taxon>
        <taxon>Oomycota</taxon>
        <taxon>Saprolegniomycetes</taxon>
        <taxon>Saprolegniales</taxon>
        <taxon>Verrucalvaceae</taxon>
        <taxon>Aphanomyces</taxon>
    </lineage>
</organism>
<evidence type="ECO:0008006" key="3">
    <source>
        <dbReference type="Google" id="ProtNLM"/>
    </source>
</evidence>
<dbReference type="RefSeq" id="XP_009845857.1">
    <property type="nucleotide sequence ID" value="XM_009847555.1"/>
</dbReference>